<dbReference type="AlphaFoldDB" id="A0A8J3JH31"/>
<dbReference type="EMBL" id="BONF01000020">
    <property type="protein sequence ID" value="GIF82499.1"/>
    <property type="molecule type" value="Genomic_DNA"/>
</dbReference>
<dbReference type="SUPFAM" id="SSF55144">
    <property type="entry name" value="LigT-like"/>
    <property type="match status" value="1"/>
</dbReference>
<proteinExistence type="inferred from homology"/>
<keyword evidence="1 2" id="KW-0378">Hydrolase</keyword>
<evidence type="ECO:0000313" key="4">
    <source>
        <dbReference type="Proteomes" id="UP000601223"/>
    </source>
</evidence>
<dbReference type="GO" id="GO:0004113">
    <property type="term" value="F:2',3'-cyclic-nucleotide 3'-phosphodiesterase activity"/>
    <property type="evidence" value="ECO:0007669"/>
    <property type="project" value="InterPro"/>
</dbReference>
<dbReference type="GO" id="GO:0008664">
    <property type="term" value="F:RNA 2',3'-cyclic 3'-phosphodiesterase activity"/>
    <property type="evidence" value="ECO:0007669"/>
    <property type="project" value="UniProtKB-EC"/>
</dbReference>
<dbReference type="RefSeq" id="WP_203747783.1">
    <property type="nucleotide sequence ID" value="NZ_BONF01000020.1"/>
</dbReference>
<evidence type="ECO:0000256" key="2">
    <source>
        <dbReference type="HAMAP-Rule" id="MF_01940"/>
    </source>
</evidence>
<name>A0A8J3JH31_9ACTN</name>
<dbReference type="HAMAP" id="MF_01940">
    <property type="entry name" value="RNA_CPDase"/>
    <property type="match status" value="1"/>
</dbReference>
<reference evidence="3 4" key="1">
    <citation type="submission" date="2021-01" db="EMBL/GenBank/DDBJ databases">
        <title>Whole genome shotgun sequence of Catellatospora bangladeshensis NBRC 107357.</title>
        <authorList>
            <person name="Komaki H."/>
            <person name="Tamura T."/>
        </authorList>
    </citation>
    <scope>NUCLEOTIDE SEQUENCE [LARGE SCALE GENOMIC DNA]</scope>
    <source>
        <strain evidence="3 4">NBRC 107357</strain>
    </source>
</reference>
<comment type="similarity">
    <text evidence="2">Belongs to the 2H phosphoesterase superfamily. ThpR family.</text>
</comment>
<dbReference type="PANTHER" id="PTHR35561:SF1">
    <property type="entry name" value="RNA 2',3'-CYCLIC PHOSPHODIESTERASE"/>
    <property type="match status" value="1"/>
</dbReference>
<dbReference type="InterPro" id="IPR004175">
    <property type="entry name" value="RNA_CPDase"/>
</dbReference>
<dbReference type="Proteomes" id="UP000601223">
    <property type="component" value="Unassembled WGS sequence"/>
</dbReference>
<dbReference type="NCBIfam" id="TIGR02258">
    <property type="entry name" value="2_5_ligase"/>
    <property type="match status" value="1"/>
</dbReference>
<feature type="short sequence motif" description="HXTX 2" evidence="2">
    <location>
        <begin position="124"/>
        <end position="127"/>
    </location>
</feature>
<protein>
    <recommendedName>
        <fullName evidence="2">RNA 2',3'-cyclic phosphodiesterase</fullName>
        <shortName evidence="2">RNA 2',3'-CPDase</shortName>
        <ecNumber evidence="2">3.1.4.58</ecNumber>
    </recommendedName>
</protein>
<dbReference type="Pfam" id="PF13563">
    <property type="entry name" value="2_5_RNA_ligase2"/>
    <property type="match status" value="1"/>
</dbReference>
<evidence type="ECO:0000256" key="1">
    <source>
        <dbReference type="ARBA" id="ARBA00022801"/>
    </source>
</evidence>
<feature type="short sequence motif" description="HXTX 1" evidence="2">
    <location>
        <begin position="40"/>
        <end position="43"/>
    </location>
</feature>
<gene>
    <name evidence="3" type="ORF">Cba03nite_38480</name>
</gene>
<sequence>MRLFAAVFPPPEAVDHLAAVVRGLAVGRAGARVGATDRWHLTLAFLGDVPEESTGAAALALSAVDGPLGELRFQGGGKFGHGRSTVLWAGVAGDVEGLSRITRALRRELRARRLHPDDKRFNPHLTIARPGDRVPRADLAADIETLHGYAGPAWPVTELVLISSQLGPSPVYTALAHHPL</sequence>
<evidence type="ECO:0000313" key="3">
    <source>
        <dbReference type="EMBL" id="GIF82499.1"/>
    </source>
</evidence>
<dbReference type="Gene3D" id="3.90.1140.10">
    <property type="entry name" value="Cyclic phosphodiesterase"/>
    <property type="match status" value="1"/>
</dbReference>
<feature type="active site" description="Proton acceptor" evidence="2">
    <location>
        <position position="124"/>
    </location>
</feature>
<feature type="active site" description="Proton donor" evidence="2">
    <location>
        <position position="40"/>
    </location>
</feature>
<keyword evidence="4" id="KW-1185">Reference proteome</keyword>
<dbReference type="InterPro" id="IPR009097">
    <property type="entry name" value="Cyclic_Pdiesterase"/>
</dbReference>
<accession>A0A8J3JH31</accession>
<dbReference type="PANTHER" id="PTHR35561">
    <property type="entry name" value="RNA 2',3'-CYCLIC PHOSPHODIESTERASE"/>
    <property type="match status" value="1"/>
</dbReference>
<comment type="caution">
    <text evidence="3">The sequence shown here is derived from an EMBL/GenBank/DDBJ whole genome shotgun (WGS) entry which is preliminary data.</text>
</comment>
<comment type="catalytic activity">
    <reaction evidence="2">
        <text>a 3'-end 2',3'-cyclophospho-ribonucleotide-RNA + H2O = a 3'-end 2'-phospho-ribonucleotide-RNA + H(+)</text>
        <dbReference type="Rhea" id="RHEA:11828"/>
        <dbReference type="Rhea" id="RHEA-COMP:10464"/>
        <dbReference type="Rhea" id="RHEA-COMP:17353"/>
        <dbReference type="ChEBI" id="CHEBI:15377"/>
        <dbReference type="ChEBI" id="CHEBI:15378"/>
        <dbReference type="ChEBI" id="CHEBI:83064"/>
        <dbReference type="ChEBI" id="CHEBI:173113"/>
        <dbReference type="EC" id="3.1.4.58"/>
    </reaction>
</comment>
<dbReference type="EC" id="3.1.4.58" evidence="2"/>
<comment type="function">
    <text evidence="2">Hydrolyzes RNA 2',3'-cyclic phosphodiester to an RNA 2'-phosphomonoester.</text>
</comment>
<organism evidence="3 4">
    <name type="scientific">Catellatospora bangladeshensis</name>
    <dbReference type="NCBI Taxonomy" id="310355"/>
    <lineage>
        <taxon>Bacteria</taxon>
        <taxon>Bacillati</taxon>
        <taxon>Actinomycetota</taxon>
        <taxon>Actinomycetes</taxon>
        <taxon>Micromonosporales</taxon>
        <taxon>Micromonosporaceae</taxon>
        <taxon>Catellatospora</taxon>
    </lineage>
</organism>